<dbReference type="RefSeq" id="WP_176108816.1">
    <property type="nucleotide sequence ID" value="NZ_JAALDK010000001.1"/>
</dbReference>
<dbReference type="Proteomes" id="UP000594380">
    <property type="component" value="Unassembled WGS sequence"/>
</dbReference>
<name>A0A7Y6K252_9BURK</name>
<organism evidence="1 2">
    <name type="scientific">Paraburkholderia youngii</name>
    <dbReference type="NCBI Taxonomy" id="2782701"/>
    <lineage>
        <taxon>Bacteria</taxon>
        <taxon>Pseudomonadati</taxon>
        <taxon>Pseudomonadota</taxon>
        <taxon>Betaproteobacteria</taxon>
        <taxon>Burkholderiales</taxon>
        <taxon>Burkholderiaceae</taxon>
        <taxon>Paraburkholderia</taxon>
    </lineage>
</organism>
<proteinExistence type="predicted"/>
<dbReference type="GeneID" id="301103157"/>
<dbReference type="AlphaFoldDB" id="A0A7Y6K252"/>
<evidence type="ECO:0000313" key="1">
    <source>
        <dbReference type="EMBL" id="NUY02451.1"/>
    </source>
</evidence>
<sequence>MKPSDSFRSVADGMDEKQLWHPAPAAYGRIHAMFIARDHLVSSNESYSQ</sequence>
<evidence type="ECO:0000313" key="2">
    <source>
        <dbReference type="Proteomes" id="UP000594380"/>
    </source>
</evidence>
<gene>
    <name evidence="1" type="ORF">G5S42_22725</name>
</gene>
<comment type="caution">
    <text evidence="1">The sequence shown here is derived from an EMBL/GenBank/DDBJ whole genome shotgun (WGS) entry which is preliminary data.</text>
</comment>
<reference evidence="1 2" key="1">
    <citation type="submission" date="2020-02" db="EMBL/GenBank/DDBJ databases">
        <title>Paraburkholderia simonii sp. nov. and Paraburkholderia youngii sp. nov. Brazilian and Mexican Mimosa-associated rhizobia.</title>
        <authorList>
            <person name="Mavima L."/>
            <person name="Beukes C.W."/>
            <person name="Chan W.Y."/>
            <person name="Palmer M."/>
            <person name="De Meyer S.E."/>
            <person name="James E.K."/>
            <person name="Venter S.N."/>
            <person name="Steenkamp E.T."/>
        </authorList>
    </citation>
    <scope>NUCLEOTIDE SEQUENCE [LARGE SCALE GENOMIC DNA]</scope>
    <source>
        <strain evidence="1 2">JPY169</strain>
    </source>
</reference>
<protein>
    <submittedName>
        <fullName evidence="1">Uncharacterized protein</fullName>
    </submittedName>
</protein>
<accession>A0A7Y6K252</accession>
<dbReference type="EMBL" id="JAALDK010000001">
    <property type="protein sequence ID" value="NUY02451.1"/>
    <property type="molecule type" value="Genomic_DNA"/>
</dbReference>